<sequence>MNVSIVLDVQCRIVRLWLEYKMDTPTEVLDYALSIDDIRIGSCVALTLLAYDYCLTFQQEVDYVWFQPWNFGKVIFLVLRYLPWVDHCAILLEVTLPVPITNLCRVASYWHYTCCVLGALLADSVIGLRTWAIWERSRTAAVFVSLSWLGMAIGSIYYFSLYQTGGFLYEPLPADAPTILGCHFTVGGSDASFKMYIALGSYQIVIFLATVVRGFTHLRNHPAQVMTIMYRDAFLASICLFMIVAANLVLAITDSPFQYGLIVIYRAFLAILPARIILNMREASMSVNGFDLSAPELPKPPSMPSTRRQSHDMSQVSLQGSNV</sequence>
<dbReference type="Proteomes" id="UP000076842">
    <property type="component" value="Unassembled WGS sequence"/>
</dbReference>
<dbReference type="EMBL" id="KV423965">
    <property type="protein sequence ID" value="KZT57346.1"/>
    <property type="molecule type" value="Genomic_DNA"/>
</dbReference>
<dbReference type="InParanoid" id="A0A165FXS3"/>
<dbReference type="OrthoDB" id="3341843at2759"/>
<accession>A0A165FXS3</accession>
<feature type="transmembrane region" description="Helical" evidence="2">
    <location>
        <begin position="259"/>
        <end position="278"/>
    </location>
</feature>
<evidence type="ECO:0000313" key="5">
    <source>
        <dbReference type="Proteomes" id="UP000076842"/>
    </source>
</evidence>
<dbReference type="AlphaFoldDB" id="A0A165FXS3"/>
<evidence type="ECO:0000256" key="1">
    <source>
        <dbReference type="SAM" id="MobiDB-lite"/>
    </source>
</evidence>
<dbReference type="InterPro" id="IPR045340">
    <property type="entry name" value="DUF6533"/>
</dbReference>
<evidence type="ECO:0000256" key="2">
    <source>
        <dbReference type="SAM" id="Phobius"/>
    </source>
</evidence>
<evidence type="ECO:0000259" key="3">
    <source>
        <dbReference type="Pfam" id="PF20151"/>
    </source>
</evidence>
<name>A0A165FXS3_9BASI</name>
<feature type="transmembrane region" description="Helical" evidence="2">
    <location>
        <begin position="140"/>
        <end position="159"/>
    </location>
</feature>
<dbReference type="Pfam" id="PF20151">
    <property type="entry name" value="DUF6533"/>
    <property type="match status" value="1"/>
</dbReference>
<feature type="compositionally biased region" description="Polar residues" evidence="1">
    <location>
        <begin position="304"/>
        <end position="323"/>
    </location>
</feature>
<feature type="domain" description="DUF6533" evidence="3">
    <location>
        <begin position="43"/>
        <end position="83"/>
    </location>
</feature>
<proteinExistence type="predicted"/>
<keyword evidence="2" id="KW-0812">Transmembrane</keyword>
<keyword evidence="2" id="KW-1133">Transmembrane helix</keyword>
<protein>
    <recommendedName>
        <fullName evidence="3">DUF6533 domain-containing protein</fullName>
    </recommendedName>
</protein>
<feature type="region of interest" description="Disordered" evidence="1">
    <location>
        <begin position="298"/>
        <end position="323"/>
    </location>
</feature>
<feature type="transmembrane region" description="Helical" evidence="2">
    <location>
        <begin position="109"/>
        <end position="128"/>
    </location>
</feature>
<keyword evidence="2" id="KW-0472">Membrane</keyword>
<gene>
    <name evidence="4" type="ORF">CALCODRAFT_453129</name>
</gene>
<evidence type="ECO:0000313" key="4">
    <source>
        <dbReference type="EMBL" id="KZT57346.1"/>
    </source>
</evidence>
<reference evidence="4 5" key="1">
    <citation type="journal article" date="2016" name="Mol. Biol. Evol.">
        <title>Comparative Genomics of Early-Diverging Mushroom-Forming Fungi Provides Insights into the Origins of Lignocellulose Decay Capabilities.</title>
        <authorList>
            <person name="Nagy L.G."/>
            <person name="Riley R."/>
            <person name="Tritt A."/>
            <person name="Adam C."/>
            <person name="Daum C."/>
            <person name="Floudas D."/>
            <person name="Sun H."/>
            <person name="Yadav J.S."/>
            <person name="Pangilinan J."/>
            <person name="Larsson K.H."/>
            <person name="Matsuura K."/>
            <person name="Barry K."/>
            <person name="Labutti K."/>
            <person name="Kuo R."/>
            <person name="Ohm R.A."/>
            <person name="Bhattacharya S.S."/>
            <person name="Shirouzu T."/>
            <person name="Yoshinaga Y."/>
            <person name="Martin F.M."/>
            <person name="Grigoriev I.V."/>
            <person name="Hibbett D.S."/>
        </authorList>
    </citation>
    <scope>NUCLEOTIDE SEQUENCE [LARGE SCALE GENOMIC DNA]</scope>
    <source>
        <strain evidence="4 5">HHB12733</strain>
    </source>
</reference>
<feature type="transmembrane region" description="Helical" evidence="2">
    <location>
        <begin position="233"/>
        <end position="253"/>
    </location>
</feature>
<dbReference type="STRING" id="1353952.A0A165FXS3"/>
<feature type="transmembrane region" description="Helical" evidence="2">
    <location>
        <begin position="193"/>
        <end position="212"/>
    </location>
</feature>
<organism evidence="4 5">
    <name type="scientific">Calocera cornea HHB12733</name>
    <dbReference type="NCBI Taxonomy" id="1353952"/>
    <lineage>
        <taxon>Eukaryota</taxon>
        <taxon>Fungi</taxon>
        <taxon>Dikarya</taxon>
        <taxon>Basidiomycota</taxon>
        <taxon>Agaricomycotina</taxon>
        <taxon>Dacrymycetes</taxon>
        <taxon>Dacrymycetales</taxon>
        <taxon>Dacrymycetaceae</taxon>
        <taxon>Calocera</taxon>
    </lineage>
</organism>
<keyword evidence="5" id="KW-1185">Reference proteome</keyword>